<dbReference type="PROSITE" id="PS50202">
    <property type="entry name" value="MSP"/>
    <property type="match status" value="1"/>
</dbReference>
<sequence length="278" mass="30801">MSIEIDPIELSFHRPFTSEVSQILKIKNPNQTHVAFKVKTTAPKQYCVRPNCGKIEPGKEVEVNVLLQAMKEDPPLDTRCRDKFLVQSVAVAGENENPLQGATWRNVDEADKTAIQEKKIKVTYLPPLPGSGSTVEITGTPIKNSVGFSENEGASPPQDNHRSPSPETTYTPDNRASNRQTFGISSFDPVNTSSGSTITKPSTQTYEDILARLSKAEEIVAKYEQEDNFQNSKLFSEKTSNDATIKLEHRMQHGSQGVPLQVVAILCFTSFLLAYLLF</sequence>
<dbReference type="GO" id="GO:0160219">
    <property type="term" value="C:cortical endoplasmic reticulum membrane"/>
    <property type="evidence" value="ECO:0007669"/>
    <property type="project" value="UniProtKB-ARBA"/>
</dbReference>
<dbReference type="GO" id="GO:0001786">
    <property type="term" value="F:phosphatidylserine binding"/>
    <property type="evidence" value="ECO:0007669"/>
    <property type="project" value="UniProtKB-ARBA"/>
</dbReference>
<feature type="region of interest" description="Disordered" evidence="6">
    <location>
        <begin position="135"/>
        <end position="201"/>
    </location>
</feature>
<feature type="transmembrane region" description="Helical" evidence="7">
    <location>
        <begin position="258"/>
        <end position="277"/>
    </location>
</feature>
<evidence type="ECO:0000256" key="5">
    <source>
        <dbReference type="ARBA" id="ARBA00023136"/>
    </source>
</evidence>
<evidence type="ECO:0000256" key="4">
    <source>
        <dbReference type="ARBA" id="ARBA00022989"/>
    </source>
</evidence>
<dbReference type="GO" id="GO:0061709">
    <property type="term" value="P:reticulophagy"/>
    <property type="evidence" value="ECO:0007669"/>
    <property type="project" value="UniProtKB-ARBA"/>
</dbReference>
<dbReference type="InterPro" id="IPR013783">
    <property type="entry name" value="Ig-like_fold"/>
</dbReference>
<organism evidence="9 10">
    <name type="scientific">Uncinula necator</name>
    <name type="common">Grape powdery mildew</name>
    <dbReference type="NCBI Taxonomy" id="52586"/>
    <lineage>
        <taxon>Eukaryota</taxon>
        <taxon>Fungi</taxon>
        <taxon>Dikarya</taxon>
        <taxon>Ascomycota</taxon>
        <taxon>Pezizomycotina</taxon>
        <taxon>Leotiomycetes</taxon>
        <taxon>Erysiphales</taxon>
        <taxon>Erysiphaceae</taxon>
        <taxon>Erysiphe</taxon>
    </lineage>
</organism>
<dbReference type="GO" id="GO:0051685">
    <property type="term" value="P:maintenance of ER location"/>
    <property type="evidence" value="ECO:0007669"/>
    <property type="project" value="UniProtKB-ARBA"/>
</dbReference>
<dbReference type="PANTHER" id="PTHR10809:SF6">
    <property type="entry name" value="AT11025P-RELATED"/>
    <property type="match status" value="1"/>
</dbReference>
<dbReference type="FunFam" id="2.60.40.10:FF:000813">
    <property type="entry name" value="Vesicle-associated protein 1-1"/>
    <property type="match status" value="1"/>
</dbReference>
<dbReference type="Proteomes" id="UP000030854">
    <property type="component" value="Unassembled WGS sequence"/>
</dbReference>
<keyword evidence="3 7" id="KW-0812">Transmembrane</keyword>
<dbReference type="AlphaFoldDB" id="A0A0B1P5B1"/>
<feature type="domain" description="MSP" evidence="8">
    <location>
        <begin position="2"/>
        <end position="125"/>
    </location>
</feature>
<feature type="compositionally biased region" description="Polar residues" evidence="6">
    <location>
        <begin position="135"/>
        <end position="148"/>
    </location>
</feature>
<dbReference type="HOGENOM" id="CLU_032848_1_1_1"/>
<keyword evidence="5 7" id="KW-0472">Membrane</keyword>
<name>A0A0B1P5B1_UNCNE</name>
<evidence type="ECO:0000256" key="6">
    <source>
        <dbReference type="SAM" id="MobiDB-lite"/>
    </source>
</evidence>
<comment type="subcellular location">
    <subcellularLocation>
        <location evidence="1">Endoplasmic reticulum membrane</location>
        <topology evidence="1">Single-pass type IV membrane protein</topology>
    </subcellularLocation>
</comment>
<keyword evidence="10" id="KW-1185">Reference proteome</keyword>
<comment type="similarity">
    <text evidence="2">Belongs to the VAMP-associated protein (VAP) (TC 9.B.17) family.</text>
</comment>
<evidence type="ECO:0000256" key="3">
    <source>
        <dbReference type="ARBA" id="ARBA00022692"/>
    </source>
</evidence>
<keyword evidence="4 7" id="KW-1133">Transmembrane helix</keyword>
<dbReference type="OrthoDB" id="264603at2759"/>
<protein>
    <submittedName>
        <fullName evidence="9">Putative msp domain-containing protein</fullName>
    </submittedName>
</protein>
<feature type="compositionally biased region" description="Polar residues" evidence="6">
    <location>
        <begin position="165"/>
        <end position="201"/>
    </location>
</feature>
<dbReference type="GO" id="GO:0035091">
    <property type="term" value="F:phosphatidylinositol binding"/>
    <property type="evidence" value="ECO:0007669"/>
    <property type="project" value="UniProtKB-ARBA"/>
</dbReference>
<dbReference type="GO" id="GO:0160214">
    <property type="term" value="F:endoplasmic reticulum-plasma membrane adaptor activity"/>
    <property type="evidence" value="ECO:0007669"/>
    <property type="project" value="UniProtKB-ARBA"/>
</dbReference>
<evidence type="ECO:0000256" key="2">
    <source>
        <dbReference type="ARBA" id="ARBA00008932"/>
    </source>
</evidence>
<evidence type="ECO:0000259" key="8">
    <source>
        <dbReference type="PROSITE" id="PS50202"/>
    </source>
</evidence>
<dbReference type="Gene3D" id="2.60.40.10">
    <property type="entry name" value="Immunoglobulins"/>
    <property type="match status" value="1"/>
</dbReference>
<evidence type="ECO:0000313" key="9">
    <source>
        <dbReference type="EMBL" id="KHJ31824.1"/>
    </source>
</evidence>
<dbReference type="InterPro" id="IPR008962">
    <property type="entry name" value="PapD-like_sf"/>
</dbReference>
<dbReference type="PIRSF" id="PIRSF019693">
    <property type="entry name" value="VAMP-associated"/>
    <property type="match status" value="1"/>
</dbReference>
<dbReference type="GO" id="GO:0005886">
    <property type="term" value="C:plasma membrane"/>
    <property type="evidence" value="ECO:0007669"/>
    <property type="project" value="TreeGrafter"/>
</dbReference>
<evidence type="ECO:0000256" key="7">
    <source>
        <dbReference type="SAM" id="Phobius"/>
    </source>
</evidence>
<dbReference type="SUPFAM" id="SSF49354">
    <property type="entry name" value="PapD-like"/>
    <property type="match status" value="1"/>
</dbReference>
<dbReference type="Pfam" id="PF00635">
    <property type="entry name" value="Motile_Sperm"/>
    <property type="match status" value="1"/>
</dbReference>
<evidence type="ECO:0000313" key="10">
    <source>
        <dbReference type="Proteomes" id="UP000030854"/>
    </source>
</evidence>
<dbReference type="GO" id="GO:0033149">
    <property type="term" value="F:FFAT motif binding"/>
    <property type="evidence" value="ECO:0007669"/>
    <property type="project" value="TreeGrafter"/>
</dbReference>
<dbReference type="InterPro" id="IPR016763">
    <property type="entry name" value="VAP"/>
</dbReference>
<accession>A0A0B1P5B1</accession>
<dbReference type="GO" id="GO:0090158">
    <property type="term" value="P:endoplasmic reticulum membrane organization"/>
    <property type="evidence" value="ECO:0007669"/>
    <property type="project" value="TreeGrafter"/>
</dbReference>
<dbReference type="GO" id="GO:0061817">
    <property type="term" value="P:endoplasmic reticulum-plasma membrane tethering"/>
    <property type="evidence" value="ECO:0007669"/>
    <property type="project" value="TreeGrafter"/>
</dbReference>
<dbReference type="GO" id="GO:1902647">
    <property type="term" value="P:negative regulation of 1-phosphatidyl-1D-myo-inositol 4,5-bisphosphate biosynthetic process"/>
    <property type="evidence" value="ECO:0007669"/>
    <property type="project" value="UniProtKB-ARBA"/>
</dbReference>
<dbReference type="OMA" id="GFKRPFN"/>
<reference evidence="9 10" key="1">
    <citation type="journal article" date="2014" name="BMC Genomics">
        <title>Adaptive genomic structural variation in the grape powdery mildew pathogen, Erysiphe necator.</title>
        <authorList>
            <person name="Jones L."/>
            <person name="Riaz S."/>
            <person name="Morales-Cruz A."/>
            <person name="Amrine K.C."/>
            <person name="McGuire B."/>
            <person name="Gubler W.D."/>
            <person name="Walker M.A."/>
            <person name="Cantu D."/>
        </authorList>
    </citation>
    <scope>NUCLEOTIDE SEQUENCE [LARGE SCALE GENOMIC DNA]</scope>
    <source>
        <strain evidence="10">c</strain>
    </source>
</reference>
<dbReference type="EMBL" id="JNVN01002554">
    <property type="protein sequence ID" value="KHJ31824.1"/>
    <property type="molecule type" value="Genomic_DNA"/>
</dbReference>
<dbReference type="InterPro" id="IPR000535">
    <property type="entry name" value="MSP_dom"/>
</dbReference>
<dbReference type="GO" id="GO:0140506">
    <property type="term" value="F:endoplasmic reticulum-autophagosome adaptor activity"/>
    <property type="evidence" value="ECO:0007669"/>
    <property type="project" value="UniProtKB-ARBA"/>
</dbReference>
<dbReference type="PANTHER" id="PTHR10809">
    <property type="entry name" value="VESICLE-ASSOCIATED MEMBRANE PROTEIN-ASSOCIATED PROTEIN"/>
    <property type="match status" value="1"/>
</dbReference>
<dbReference type="STRING" id="52586.A0A0B1P5B1"/>
<comment type="caution">
    <text evidence="9">The sequence shown here is derived from an EMBL/GenBank/DDBJ whole genome shotgun (WGS) entry which is preliminary data.</text>
</comment>
<evidence type="ECO:0000256" key="1">
    <source>
        <dbReference type="ARBA" id="ARBA00004163"/>
    </source>
</evidence>
<proteinExistence type="inferred from homology"/>
<dbReference type="GO" id="GO:0007009">
    <property type="term" value="P:plasma membrane organization"/>
    <property type="evidence" value="ECO:0007669"/>
    <property type="project" value="UniProtKB-ARBA"/>
</dbReference>
<gene>
    <name evidence="9" type="ORF">EV44_g4961</name>
</gene>